<name>A0A518APT3_9BACT</name>
<dbReference type="OrthoDB" id="10011787at2"/>
<dbReference type="AlphaFoldDB" id="A0A518APT3"/>
<evidence type="ECO:0000313" key="2">
    <source>
        <dbReference type="Proteomes" id="UP000315750"/>
    </source>
</evidence>
<gene>
    <name evidence="1" type="ORF">Pan181_29430</name>
</gene>
<dbReference type="RefSeq" id="WP_145247426.1">
    <property type="nucleotide sequence ID" value="NZ_CP036278.1"/>
</dbReference>
<dbReference type="KEGG" id="amuc:Pan181_29430"/>
<evidence type="ECO:0000313" key="1">
    <source>
        <dbReference type="EMBL" id="QDU56733.1"/>
    </source>
</evidence>
<proteinExistence type="predicted"/>
<organism evidence="1 2">
    <name type="scientific">Aeoliella mucimassa</name>
    <dbReference type="NCBI Taxonomy" id="2527972"/>
    <lineage>
        <taxon>Bacteria</taxon>
        <taxon>Pseudomonadati</taxon>
        <taxon>Planctomycetota</taxon>
        <taxon>Planctomycetia</taxon>
        <taxon>Pirellulales</taxon>
        <taxon>Lacipirellulaceae</taxon>
        <taxon>Aeoliella</taxon>
    </lineage>
</organism>
<sequence length="385" mass="44618">MPNRQASEIRSDWSAIFCDHVIQLLNDVEDRASKQKPIDPIHAANQLFDGLLFLQLFDSHVNDEVFPWSIEVLVDTSISGWCYEEDDPVAPCDLDDAQSWITQTVEVYEHKGDVDLWCEPGPRRLHIVQEGAEHLLTIDAADEWWKRNELKNTIVKSLVDLRFKREKEALKQLDTEKSSLIPLAYEMLADDLRDLNATLQSWLENTVDSPLRHQLANSVDRLWLRLGNGFIHLLDVNMADRLWLSELWSDVRWVQRWVELFGDELKHCPQGLMVWVQNQLRQSNVDFSQHPSYVRDPRSLDFGQWAQTATKASRPAATKGVGTRRKNSKLNVNRKMWAMISKDHDRARQLSLQGWADLIGCAKGTVHKTDAWKKLEAYKKMEQTK</sequence>
<dbReference type="Proteomes" id="UP000315750">
    <property type="component" value="Chromosome"/>
</dbReference>
<keyword evidence="2" id="KW-1185">Reference proteome</keyword>
<dbReference type="EMBL" id="CP036278">
    <property type="protein sequence ID" value="QDU56733.1"/>
    <property type="molecule type" value="Genomic_DNA"/>
</dbReference>
<protein>
    <submittedName>
        <fullName evidence="1">Uncharacterized protein</fullName>
    </submittedName>
</protein>
<reference evidence="1 2" key="1">
    <citation type="submission" date="2019-02" db="EMBL/GenBank/DDBJ databases">
        <title>Deep-cultivation of Planctomycetes and their phenomic and genomic characterization uncovers novel biology.</title>
        <authorList>
            <person name="Wiegand S."/>
            <person name="Jogler M."/>
            <person name="Boedeker C."/>
            <person name="Pinto D."/>
            <person name="Vollmers J."/>
            <person name="Rivas-Marin E."/>
            <person name="Kohn T."/>
            <person name="Peeters S.H."/>
            <person name="Heuer A."/>
            <person name="Rast P."/>
            <person name="Oberbeckmann S."/>
            <person name="Bunk B."/>
            <person name="Jeske O."/>
            <person name="Meyerdierks A."/>
            <person name="Storesund J.E."/>
            <person name="Kallscheuer N."/>
            <person name="Luecker S."/>
            <person name="Lage O.M."/>
            <person name="Pohl T."/>
            <person name="Merkel B.J."/>
            <person name="Hornburger P."/>
            <person name="Mueller R.-W."/>
            <person name="Bruemmer F."/>
            <person name="Labrenz M."/>
            <person name="Spormann A.M."/>
            <person name="Op den Camp H."/>
            <person name="Overmann J."/>
            <person name="Amann R."/>
            <person name="Jetten M.S.M."/>
            <person name="Mascher T."/>
            <person name="Medema M.H."/>
            <person name="Devos D.P."/>
            <person name="Kaster A.-K."/>
            <person name="Ovreas L."/>
            <person name="Rohde M."/>
            <person name="Galperin M.Y."/>
            <person name="Jogler C."/>
        </authorList>
    </citation>
    <scope>NUCLEOTIDE SEQUENCE [LARGE SCALE GENOMIC DNA]</scope>
    <source>
        <strain evidence="1 2">Pan181</strain>
    </source>
</reference>
<accession>A0A518APT3</accession>